<dbReference type="OrthoDB" id="8657476at2"/>
<protein>
    <submittedName>
        <fullName evidence="2">SMI1 / KNR4 family (SUKH-1)</fullName>
    </submittedName>
</protein>
<gene>
    <name evidence="2" type="ORF">SAMN05444487_10986</name>
</gene>
<keyword evidence="3" id="KW-1185">Reference proteome</keyword>
<dbReference type="Gene3D" id="3.40.1580.10">
    <property type="entry name" value="SMI1/KNR4-like"/>
    <property type="match status" value="1"/>
</dbReference>
<dbReference type="InterPro" id="IPR037883">
    <property type="entry name" value="Knr4/Smi1-like_sf"/>
</dbReference>
<name>A0A1H2YK24_9BACL</name>
<dbReference type="Pfam" id="PF09346">
    <property type="entry name" value="SMI1_KNR4"/>
    <property type="match status" value="1"/>
</dbReference>
<dbReference type="Proteomes" id="UP000198534">
    <property type="component" value="Unassembled WGS sequence"/>
</dbReference>
<evidence type="ECO:0000259" key="1">
    <source>
        <dbReference type="SMART" id="SM00860"/>
    </source>
</evidence>
<reference evidence="2 3" key="1">
    <citation type="submission" date="2016-10" db="EMBL/GenBank/DDBJ databases">
        <authorList>
            <person name="de Groot N.N."/>
        </authorList>
    </citation>
    <scope>NUCLEOTIDE SEQUENCE [LARGE SCALE GENOMIC DNA]</scope>
    <source>
        <strain evidence="2 3">DSM 45610</strain>
    </source>
</reference>
<dbReference type="InterPro" id="IPR018958">
    <property type="entry name" value="Knr4/Smi1-like_dom"/>
</dbReference>
<dbReference type="EMBL" id="FNNQ01000009">
    <property type="protein sequence ID" value="SDX04899.1"/>
    <property type="molecule type" value="Genomic_DNA"/>
</dbReference>
<evidence type="ECO:0000313" key="2">
    <source>
        <dbReference type="EMBL" id="SDX04899.1"/>
    </source>
</evidence>
<dbReference type="STRING" id="1048340.SAMN05444487_10986"/>
<sequence length="154" mass="18071">MKWKKMNEPISDEVMTDIESKVGVKLPRDFMEWYQEYEGPDADICVDDIKGERHDAGDLLPPNYIIQETQEFFDEDEEYSKYGVVIPFAVSSINDKFCFFYPKGNENPSGIFFASRDLPIYELFDESGVKSVFFISNTFQEFLDKLYVYDPWAE</sequence>
<feature type="domain" description="Knr4/Smi1-like" evidence="1">
    <location>
        <begin position="9"/>
        <end position="145"/>
    </location>
</feature>
<dbReference type="SUPFAM" id="SSF160631">
    <property type="entry name" value="SMI1/KNR4-like"/>
    <property type="match status" value="1"/>
</dbReference>
<dbReference type="SMART" id="SM00860">
    <property type="entry name" value="SMI1_KNR4"/>
    <property type="match status" value="1"/>
</dbReference>
<accession>A0A1H2YK24</accession>
<proteinExistence type="predicted"/>
<organism evidence="2 3">
    <name type="scientific">Marininema mesophilum</name>
    <dbReference type="NCBI Taxonomy" id="1048340"/>
    <lineage>
        <taxon>Bacteria</taxon>
        <taxon>Bacillati</taxon>
        <taxon>Bacillota</taxon>
        <taxon>Bacilli</taxon>
        <taxon>Bacillales</taxon>
        <taxon>Thermoactinomycetaceae</taxon>
        <taxon>Marininema</taxon>
    </lineage>
</organism>
<evidence type="ECO:0000313" key="3">
    <source>
        <dbReference type="Proteomes" id="UP000198534"/>
    </source>
</evidence>
<dbReference type="AlphaFoldDB" id="A0A1H2YK24"/>
<dbReference type="RefSeq" id="WP_091740116.1">
    <property type="nucleotide sequence ID" value="NZ_FNNQ01000009.1"/>
</dbReference>